<keyword evidence="6" id="KW-0547">Nucleotide-binding</keyword>
<dbReference type="InterPro" id="IPR014721">
    <property type="entry name" value="Ribsml_uS5_D2-typ_fold_subgr"/>
</dbReference>
<comment type="cofactor">
    <cofactor evidence="2">
        <name>Mg(2+)</name>
        <dbReference type="ChEBI" id="CHEBI:18420"/>
    </cofactor>
</comment>
<dbReference type="PANTHER" id="PTHR45866:SF1">
    <property type="entry name" value="DNA GYRASE SUBUNIT B, MITOCHONDRIAL"/>
    <property type="match status" value="1"/>
</dbReference>
<dbReference type="GO" id="GO:0006265">
    <property type="term" value="P:DNA topological change"/>
    <property type="evidence" value="ECO:0007669"/>
    <property type="project" value="InterPro"/>
</dbReference>
<dbReference type="CDD" id="cd16928">
    <property type="entry name" value="HATPase_GyrB-like"/>
    <property type="match status" value="1"/>
</dbReference>
<dbReference type="InterPro" id="IPR002288">
    <property type="entry name" value="DNA_gyrase_B_C"/>
</dbReference>
<dbReference type="GO" id="GO:0003918">
    <property type="term" value="F:DNA topoisomerase type II (double strand cut, ATP-hydrolyzing) activity"/>
    <property type="evidence" value="ECO:0007669"/>
    <property type="project" value="UniProtKB-EC"/>
</dbReference>
<dbReference type="InterPro" id="IPR013759">
    <property type="entry name" value="Topo_IIA_B_C"/>
</dbReference>
<dbReference type="InterPro" id="IPR003594">
    <property type="entry name" value="HATPase_dom"/>
</dbReference>
<dbReference type="Pfam" id="PF00986">
    <property type="entry name" value="DNA_gyraseB_C"/>
    <property type="match status" value="1"/>
</dbReference>
<evidence type="ECO:0000256" key="10">
    <source>
        <dbReference type="ARBA" id="ARBA00023125"/>
    </source>
</evidence>
<sequence length="680" mass="74164">MTDGGKGKKSNSYDADDIEVLEGLEAVRKRPGMYIGSTGSGGLTHLLWEIIDNGVDEAAGGHARLLQVFLHPDGSYEVTDDGRGIPIEKKEGEVTALEVVFTELHAGGKFGNGAYGASGGLHGVGASVVNALATRLEVEVDRGGVTHKLEFRNQIAGHTAKNGRFTASHALKKDGKIPKTRTGTRVRYWPDTDIFDPEASIDYEEVKNRLNQICFLVPGLKIRLSDKRKGSKRPAEEFVSKGGLADYVDFLSGETQPVTGLVGIAGSGEFTEKVPIDGKLTEVTRECQIDIALRWIHGYETCIVSFVNTIPTPDGGTHVAGFERSLTTALNQAVSAADPRKLRKLKGDAKVQKEDAQEGLVAVVRAVVPEPQFRGQTKRELGTPEVQKIVGTVTRDGLKEWFEGTAKGSKKIHVKAILDKVAEAIVNRISTKQALDNRRKAAQLGNSGLPDKLADCRLHPDSELLIVEGDSAAGPAKRARDSAWQAVLPLRGKVVNAGKGTKRAVLDNAEATALFTAIGAGSGPEFDLTSRRYDRLILLADADVDGSHIRCLVLTLIYHYMTPLLEHGHVYAAQPPTHALVLGQDKEFVYSEMDLEDRMSELDKKGRRYRVTRFKGLGEMDDDELFETTLNPETRVLRRITLQDAKKAEKAFAVMMGAPVEPRKDFIIKHSRDYGHALDV</sequence>
<dbReference type="SUPFAM" id="SSF56719">
    <property type="entry name" value="Type II DNA topoisomerase"/>
    <property type="match status" value="1"/>
</dbReference>
<dbReference type="Gene3D" id="3.30.230.10">
    <property type="match status" value="1"/>
</dbReference>
<organism evidence="13">
    <name type="scientific">marine metagenome</name>
    <dbReference type="NCBI Taxonomy" id="408172"/>
    <lineage>
        <taxon>unclassified sequences</taxon>
        <taxon>metagenomes</taxon>
        <taxon>ecological metagenomes</taxon>
    </lineage>
</organism>
<dbReference type="SMART" id="SM00433">
    <property type="entry name" value="TOP2c"/>
    <property type="match status" value="1"/>
</dbReference>
<dbReference type="GO" id="GO:0046872">
    <property type="term" value="F:metal ion binding"/>
    <property type="evidence" value="ECO:0007669"/>
    <property type="project" value="UniProtKB-KW"/>
</dbReference>
<dbReference type="Gene3D" id="3.40.50.670">
    <property type="match status" value="1"/>
</dbReference>
<dbReference type="PRINTS" id="PR01159">
    <property type="entry name" value="DNAGYRASEB"/>
</dbReference>
<dbReference type="InterPro" id="IPR013506">
    <property type="entry name" value="Topo_IIA_bsu_dom2"/>
</dbReference>
<dbReference type="GO" id="GO:0003677">
    <property type="term" value="F:DNA binding"/>
    <property type="evidence" value="ECO:0007669"/>
    <property type="project" value="UniProtKB-KW"/>
</dbReference>
<feature type="domain" description="Toprim" evidence="12">
    <location>
        <begin position="462"/>
        <end position="576"/>
    </location>
</feature>
<comment type="similarity">
    <text evidence="3">Belongs to the type II topoisomerase GyrB family.</text>
</comment>
<dbReference type="InterPro" id="IPR020568">
    <property type="entry name" value="Ribosomal_Su5_D2-typ_SF"/>
</dbReference>
<dbReference type="PANTHER" id="PTHR45866">
    <property type="entry name" value="DNA GYRASE/TOPOISOMERASE SUBUNIT B"/>
    <property type="match status" value="1"/>
</dbReference>
<dbReference type="Pfam" id="PF00204">
    <property type="entry name" value="DNA_gyraseB"/>
    <property type="match status" value="1"/>
</dbReference>
<dbReference type="CDD" id="cd00822">
    <property type="entry name" value="TopoII_Trans_DNA_gyrase"/>
    <property type="match status" value="1"/>
</dbReference>
<gene>
    <name evidence="13" type="ORF">METZ01_LOCUS21452</name>
</gene>
<evidence type="ECO:0000256" key="5">
    <source>
        <dbReference type="ARBA" id="ARBA00022723"/>
    </source>
</evidence>
<dbReference type="PRINTS" id="PR00418">
    <property type="entry name" value="TPI2FAMILY"/>
</dbReference>
<dbReference type="AlphaFoldDB" id="A0A381PQ67"/>
<dbReference type="SUPFAM" id="SSF55874">
    <property type="entry name" value="ATPase domain of HSP90 chaperone/DNA topoisomerase II/histidine kinase"/>
    <property type="match status" value="1"/>
</dbReference>
<keyword evidence="11" id="KW-0413">Isomerase</keyword>
<reference evidence="13" key="1">
    <citation type="submission" date="2018-05" db="EMBL/GenBank/DDBJ databases">
        <authorList>
            <person name="Lanie J.A."/>
            <person name="Ng W.-L."/>
            <person name="Kazmierczak K.M."/>
            <person name="Andrzejewski T.M."/>
            <person name="Davidsen T.M."/>
            <person name="Wayne K.J."/>
            <person name="Tettelin H."/>
            <person name="Glass J.I."/>
            <person name="Rusch D."/>
            <person name="Podicherti R."/>
            <person name="Tsui H.-C.T."/>
            <person name="Winkler M.E."/>
        </authorList>
    </citation>
    <scope>NUCLEOTIDE SEQUENCE</scope>
</reference>
<evidence type="ECO:0000256" key="2">
    <source>
        <dbReference type="ARBA" id="ARBA00001946"/>
    </source>
</evidence>
<dbReference type="InterPro" id="IPR013760">
    <property type="entry name" value="Topo_IIA-like_dom_sf"/>
</dbReference>
<evidence type="ECO:0000256" key="3">
    <source>
        <dbReference type="ARBA" id="ARBA00010708"/>
    </source>
</evidence>
<dbReference type="InterPro" id="IPR036890">
    <property type="entry name" value="HATPase_C_sf"/>
</dbReference>
<dbReference type="InterPro" id="IPR001241">
    <property type="entry name" value="Topo_IIA"/>
</dbReference>
<keyword evidence="9" id="KW-0799">Topoisomerase</keyword>
<dbReference type="Pfam" id="PF01751">
    <property type="entry name" value="Toprim"/>
    <property type="match status" value="1"/>
</dbReference>
<name>A0A381PQ67_9ZZZZ</name>
<evidence type="ECO:0000256" key="8">
    <source>
        <dbReference type="ARBA" id="ARBA00022842"/>
    </source>
</evidence>
<evidence type="ECO:0000256" key="4">
    <source>
        <dbReference type="ARBA" id="ARBA00012895"/>
    </source>
</evidence>
<dbReference type="InterPro" id="IPR006171">
    <property type="entry name" value="TOPRIM_dom"/>
</dbReference>
<dbReference type="SUPFAM" id="SSF54211">
    <property type="entry name" value="Ribosomal protein S5 domain 2-like"/>
    <property type="match status" value="1"/>
</dbReference>
<evidence type="ECO:0000256" key="9">
    <source>
        <dbReference type="ARBA" id="ARBA00023029"/>
    </source>
</evidence>
<keyword evidence="8" id="KW-0460">Magnesium</keyword>
<protein>
    <recommendedName>
        <fullName evidence="4">DNA topoisomerase (ATP-hydrolyzing)</fullName>
        <ecNumber evidence="4">5.6.2.2</ecNumber>
    </recommendedName>
</protein>
<comment type="catalytic activity">
    <reaction evidence="1">
        <text>ATP-dependent breakage, passage and rejoining of double-stranded DNA.</text>
        <dbReference type="EC" id="5.6.2.2"/>
    </reaction>
</comment>
<evidence type="ECO:0000256" key="11">
    <source>
        <dbReference type="ARBA" id="ARBA00023235"/>
    </source>
</evidence>
<dbReference type="EMBL" id="UINC01001039">
    <property type="protein sequence ID" value="SUZ68598.1"/>
    <property type="molecule type" value="Genomic_DNA"/>
</dbReference>
<evidence type="ECO:0000256" key="6">
    <source>
        <dbReference type="ARBA" id="ARBA00022741"/>
    </source>
</evidence>
<dbReference type="GO" id="GO:0005524">
    <property type="term" value="F:ATP binding"/>
    <property type="evidence" value="ECO:0007669"/>
    <property type="project" value="UniProtKB-KW"/>
</dbReference>
<keyword evidence="7" id="KW-0067">ATP-binding</keyword>
<dbReference type="SMART" id="SM00387">
    <property type="entry name" value="HATPase_c"/>
    <property type="match status" value="1"/>
</dbReference>
<dbReference type="EC" id="5.6.2.2" evidence="4"/>
<dbReference type="PROSITE" id="PS50880">
    <property type="entry name" value="TOPRIM"/>
    <property type="match status" value="1"/>
</dbReference>
<keyword evidence="5" id="KW-0479">Metal-binding</keyword>
<evidence type="ECO:0000313" key="13">
    <source>
        <dbReference type="EMBL" id="SUZ68598.1"/>
    </source>
</evidence>
<dbReference type="InterPro" id="IPR000565">
    <property type="entry name" value="Topo_IIA_B"/>
</dbReference>
<dbReference type="InterPro" id="IPR018522">
    <property type="entry name" value="TopoIIA_CS"/>
</dbReference>
<proteinExistence type="inferred from homology"/>
<dbReference type="PROSITE" id="PS00177">
    <property type="entry name" value="TOPOISOMERASE_II"/>
    <property type="match status" value="1"/>
</dbReference>
<dbReference type="Gene3D" id="3.30.565.10">
    <property type="entry name" value="Histidine kinase-like ATPase, C-terminal domain"/>
    <property type="match status" value="1"/>
</dbReference>
<evidence type="ECO:0000256" key="1">
    <source>
        <dbReference type="ARBA" id="ARBA00000185"/>
    </source>
</evidence>
<keyword evidence="10" id="KW-0238">DNA-binding</keyword>
<dbReference type="Pfam" id="PF02518">
    <property type="entry name" value="HATPase_c"/>
    <property type="match status" value="1"/>
</dbReference>
<evidence type="ECO:0000256" key="7">
    <source>
        <dbReference type="ARBA" id="ARBA00022840"/>
    </source>
</evidence>
<evidence type="ECO:0000259" key="12">
    <source>
        <dbReference type="PROSITE" id="PS50880"/>
    </source>
</evidence>
<accession>A0A381PQ67</accession>